<protein>
    <recommendedName>
        <fullName evidence="4">Phosphatidylglycerol/phosphatidylinositol transfer protein</fullName>
    </recommendedName>
</protein>
<feature type="chain" id="PRO_5002206144" description="Phosphatidylglycerol/phosphatidylinositol transfer protein" evidence="1">
    <location>
        <begin position="19"/>
        <end position="159"/>
    </location>
</feature>
<dbReference type="InterPro" id="IPR045469">
    <property type="entry name" value="Nis1"/>
</dbReference>
<dbReference type="HOGENOM" id="CLU_137500_0_0_1"/>
<name>A0A0C9WZQ1_9AGAR</name>
<evidence type="ECO:0008006" key="4">
    <source>
        <dbReference type="Google" id="ProtNLM"/>
    </source>
</evidence>
<gene>
    <name evidence="2" type="ORF">K443DRAFT_360114</name>
</gene>
<evidence type="ECO:0000313" key="3">
    <source>
        <dbReference type="Proteomes" id="UP000054477"/>
    </source>
</evidence>
<evidence type="ECO:0000313" key="2">
    <source>
        <dbReference type="EMBL" id="KIK05300.1"/>
    </source>
</evidence>
<accession>A0A0C9WZQ1</accession>
<dbReference type="Proteomes" id="UP000054477">
    <property type="component" value="Unassembled WGS sequence"/>
</dbReference>
<feature type="signal peptide" evidence="1">
    <location>
        <begin position="1"/>
        <end position="18"/>
    </location>
</feature>
<reference evidence="2 3" key="1">
    <citation type="submission" date="2014-04" db="EMBL/GenBank/DDBJ databases">
        <authorList>
            <consortium name="DOE Joint Genome Institute"/>
            <person name="Kuo A."/>
            <person name="Kohler A."/>
            <person name="Nagy L.G."/>
            <person name="Floudas D."/>
            <person name="Copeland A."/>
            <person name="Barry K.W."/>
            <person name="Cichocki N."/>
            <person name="Veneault-Fourrey C."/>
            <person name="LaButti K."/>
            <person name="Lindquist E.A."/>
            <person name="Lipzen A."/>
            <person name="Lundell T."/>
            <person name="Morin E."/>
            <person name="Murat C."/>
            <person name="Sun H."/>
            <person name="Tunlid A."/>
            <person name="Henrissat B."/>
            <person name="Grigoriev I.V."/>
            <person name="Hibbett D.S."/>
            <person name="Martin F."/>
            <person name="Nordberg H.P."/>
            <person name="Cantor M.N."/>
            <person name="Hua S.X."/>
        </authorList>
    </citation>
    <scope>NUCLEOTIDE SEQUENCE [LARGE SCALE GENOMIC DNA]</scope>
    <source>
        <strain evidence="2 3">LaAM-08-1</strain>
    </source>
</reference>
<evidence type="ECO:0000256" key="1">
    <source>
        <dbReference type="SAM" id="SignalP"/>
    </source>
</evidence>
<dbReference type="EMBL" id="KN838561">
    <property type="protein sequence ID" value="KIK05300.1"/>
    <property type="molecule type" value="Genomic_DNA"/>
</dbReference>
<keyword evidence="3" id="KW-1185">Reference proteome</keyword>
<dbReference type="OrthoDB" id="2841294at2759"/>
<keyword evidence="1" id="KW-0732">Signal</keyword>
<reference evidence="3" key="2">
    <citation type="submission" date="2015-01" db="EMBL/GenBank/DDBJ databases">
        <title>Evolutionary Origins and Diversification of the Mycorrhizal Mutualists.</title>
        <authorList>
            <consortium name="DOE Joint Genome Institute"/>
            <consortium name="Mycorrhizal Genomics Consortium"/>
            <person name="Kohler A."/>
            <person name="Kuo A."/>
            <person name="Nagy L.G."/>
            <person name="Floudas D."/>
            <person name="Copeland A."/>
            <person name="Barry K.W."/>
            <person name="Cichocki N."/>
            <person name="Veneault-Fourrey C."/>
            <person name="LaButti K."/>
            <person name="Lindquist E.A."/>
            <person name="Lipzen A."/>
            <person name="Lundell T."/>
            <person name="Morin E."/>
            <person name="Murat C."/>
            <person name="Riley R."/>
            <person name="Ohm R."/>
            <person name="Sun H."/>
            <person name="Tunlid A."/>
            <person name="Henrissat B."/>
            <person name="Grigoriev I.V."/>
            <person name="Hibbett D.S."/>
            <person name="Martin F."/>
        </authorList>
    </citation>
    <scope>NUCLEOTIDE SEQUENCE [LARGE SCALE GENOMIC DNA]</scope>
    <source>
        <strain evidence="3">LaAM-08-1</strain>
    </source>
</reference>
<dbReference type="Pfam" id="PF19271">
    <property type="entry name" value="Nis1"/>
    <property type="match status" value="1"/>
</dbReference>
<sequence length="159" mass="17015">MKLLSLLVSIVFAFAATSQTIDIGYPTNSAVLHAGEQLTAEIDRPNSIIGCIEVGIALAIISCVNGQCPSPSERLGSVLYAGPFNPQAHGGGRFYQNFTVTVPSFLPNGQALFTLTHLCLLGVRQHISMSPKITNHYGLRSKAGPFPLLEYRNATVTIT</sequence>
<organism evidence="2 3">
    <name type="scientific">Laccaria amethystina LaAM-08-1</name>
    <dbReference type="NCBI Taxonomy" id="1095629"/>
    <lineage>
        <taxon>Eukaryota</taxon>
        <taxon>Fungi</taxon>
        <taxon>Dikarya</taxon>
        <taxon>Basidiomycota</taxon>
        <taxon>Agaricomycotina</taxon>
        <taxon>Agaricomycetes</taxon>
        <taxon>Agaricomycetidae</taxon>
        <taxon>Agaricales</taxon>
        <taxon>Agaricineae</taxon>
        <taxon>Hydnangiaceae</taxon>
        <taxon>Laccaria</taxon>
    </lineage>
</organism>
<dbReference type="AlphaFoldDB" id="A0A0C9WZQ1"/>
<proteinExistence type="predicted"/>